<proteinExistence type="predicted"/>
<gene>
    <name evidence="13" type="ORF">WCD58_29575</name>
</gene>
<evidence type="ECO:0000313" key="14">
    <source>
        <dbReference type="Proteomes" id="UP001369736"/>
    </source>
</evidence>
<feature type="transmembrane region" description="Helical" evidence="9">
    <location>
        <begin position="136"/>
        <end position="154"/>
    </location>
</feature>
<reference evidence="13 14" key="1">
    <citation type="submission" date="2024-03" db="EMBL/GenBank/DDBJ databases">
        <title>Actinomycetospora sp. OC33-EN07, a novel actinomycete isolated from wild orchid (Aerides multiflora).</title>
        <authorList>
            <person name="Suriyachadkun C."/>
        </authorList>
    </citation>
    <scope>NUCLEOTIDE SEQUENCE [LARGE SCALE GENOMIC DNA]</scope>
    <source>
        <strain evidence="13 14">OC33-EN07</strain>
    </source>
</reference>
<dbReference type="PANTHER" id="PTHR24421:SF10">
    <property type="entry name" value="NITRATE_NITRITE SENSOR PROTEIN NARQ"/>
    <property type="match status" value="1"/>
</dbReference>
<evidence type="ECO:0000256" key="9">
    <source>
        <dbReference type="SAM" id="Phobius"/>
    </source>
</evidence>
<evidence type="ECO:0000259" key="11">
    <source>
        <dbReference type="Pfam" id="PF02518"/>
    </source>
</evidence>
<evidence type="ECO:0000256" key="2">
    <source>
        <dbReference type="ARBA" id="ARBA00012438"/>
    </source>
</evidence>
<keyword evidence="9" id="KW-1133">Transmembrane helix</keyword>
<dbReference type="InterPro" id="IPR011712">
    <property type="entry name" value="Sig_transdc_His_kin_sub3_dim/P"/>
</dbReference>
<sequence>MRAGLCVAWLTGAGATLAAAATVTHAVVSPAPEAGVAQAVVLGVPVLACAVAGLVIVTRAPGNRTGGLLLVSACAAALYAAAWHVGGHGVASAPEAPITAWAALWVHSGWPTFYAGLVGLAFLFPDGRLASPRWRPVAAVVALAFGGFLVLALFDPRPFYAPFDGLANPLPVADVAEVLTVGEFVLLAPLLVAIAAVVARYRGSSGLARAQLRWFALASVLMPVTFVTCLVEFLATGAVAEATILAASLTQVGIVTAVTVAVLRYRLYDIDVLINRTVVYAVLTGLLAAVYVSIALVVGVAVGTGSSWTTAAATLAVAVAFRPLRGRVQRVVDRRFDRDRSERLRHAEHFLGEVRGGRAEPEQVGRVLAEAVGDDSVELYFWMPDGEVFADAAGVEHEQLPDDGRERTPVRSGAQQLAMVLHARSDRPALLRAVLETLGLAVEIARLRVEVRRQLARVRDSRARIVAATYAERRRIERNLHDGAQQRLVSVGLTLRHVQHRLSPTDDASVLLDGVVADVGAAIDELRELARGLGPAALDRGLAAALADLGARAPLPVHVDAAVERLPGDVEAAAYFLASEAVTNVVKHAHATAVSLSAGRENGCLRVVVADDGVGGAGLRAGSGLAGLADRVDALGGRLEIDSTPGAGTRVSAVLPCG</sequence>
<evidence type="ECO:0000256" key="10">
    <source>
        <dbReference type="SAM" id="SignalP"/>
    </source>
</evidence>
<keyword evidence="8" id="KW-0902">Two-component regulatory system</keyword>
<feature type="transmembrane region" description="Helical" evidence="9">
    <location>
        <begin position="214"/>
        <end position="236"/>
    </location>
</feature>
<feature type="signal peptide" evidence="10">
    <location>
        <begin position="1"/>
        <end position="20"/>
    </location>
</feature>
<feature type="transmembrane region" description="Helical" evidence="9">
    <location>
        <begin position="36"/>
        <end position="56"/>
    </location>
</feature>
<keyword evidence="6 13" id="KW-0418">Kinase</keyword>
<dbReference type="Gene3D" id="1.20.5.1930">
    <property type="match status" value="1"/>
</dbReference>
<evidence type="ECO:0000256" key="7">
    <source>
        <dbReference type="ARBA" id="ARBA00022840"/>
    </source>
</evidence>
<evidence type="ECO:0000256" key="3">
    <source>
        <dbReference type="ARBA" id="ARBA00022553"/>
    </source>
</evidence>
<keyword evidence="3" id="KW-0597">Phosphoprotein</keyword>
<accession>A0ABU8MDC4</accession>
<dbReference type="GO" id="GO:0016301">
    <property type="term" value="F:kinase activity"/>
    <property type="evidence" value="ECO:0007669"/>
    <property type="project" value="UniProtKB-KW"/>
</dbReference>
<dbReference type="PANTHER" id="PTHR24421">
    <property type="entry name" value="NITRATE/NITRITE SENSOR PROTEIN NARX-RELATED"/>
    <property type="match status" value="1"/>
</dbReference>
<feature type="chain" id="PRO_5045530842" description="histidine kinase" evidence="10">
    <location>
        <begin position="21"/>
        <end position="658"/>
    </location>
</feature>
<dbReference type="RefSeq" id="WP_337706718.1">
    <property type="nucleotide sequence ID" value="NZ_JBBEGM010000017.1"/>
</dbReference>
<evidence type="ECO:0000256" key="8">
    <source>
        <dbReference type="ARBA" id="ARBA00023012"/>
    </source>
</evidence>
<evidence type="ECO:0000313" key="13">
    <source>
        <dbReference type="EMBL" id="MEJ2865344.1"/>
    </source>
</evidence>
<keyword evidence="10" id="KW-0732">Signal</keyword>
<feature type="transmembrane region" description="Helical" evidence="9">
    <location>
        <begin position="277"/>
        <end position="302"/>
    </location>
</feature>
<feature type="transmembrane region" description="Helical" evidence="9">
    <location>
        <begin position="68"/>
        <end position="86"/>
    </location>
</feature>
<dbReference type="Pfam" id="PF07730">
    <property type="entry name" value="HisKA_3"/>
    <property type="match status" value="1"/>
</dbReference>
<comment type="caution">
    <text evidence="13">The sequence shown here is derived from an EMBL/GenBank/DDBJ whole genome shotgun (WGS) entry which is preliminary data.</text>
</comment>
<dbReference type="Gene3D" id="3.30.565.10">
    <property type="entry name" value="Histidine kinase-like ATPase, C-terminal domain"/>
    <property type="match status" value="1"/>
</dbReference>
<name>A0ABU8MDC4_9PSEU</name>
<keyword evidence="4" id="KW-0808">Transferase</keyword>
<keyword evidence="9" id="KW-0472">Membrane</keyword>
<feature type="domain" description="Signal transduction histidine kinase subgroup 3 dimerisation and phosphoacceptor" evidence="12">
    <location>
        <begin position="472"/>
        <end position="538"/>
    </location>
</feature>
<dbReference type="Pfam" id="PF02518">
    <property type="entry name" value="HATPase_c"/>
    <property type="match status" value="1"/>
</dbReference>
<dbReference type="InterPro" id="IPR050482">
    <property type="entry name" value="Sensor_HK_TwoCompSys"/>
</dbReference>
<evidence type="ECO:0000256" key="5">
    <source>
        <dbReference type="ARBA" id="ARBA00022741"/>
    </source>
</evidence>
<dbReference type="InterPro" id="IPR036890">
    <property type="entry name" value="HATPase_C_sf"/>
</dbReference>
<keyword evidence="14" id="KW-1185">Reference proteome</keyword>
<keyword evidence="5" id="KW-0547">Nucleotide-binding</keyword>
<dbReference type="EC" id="2.7.13.3" evidence="2"/>
<dbReference type="InterPro" id="IPR003594">
    <property type="entry name" value="HATPase_dom"/>
</dbReference>
<evidence type="ECO:0000259" key="12">
    <source>
        <dbReference type="Pfam" id="PF07730"/>
    </source>
</evidence>
<feature type="transmembrane region" description="Helical" evidence="9">
    <location>
        <begin position="242"/>
        <end position="265"/>
    </location>
</feature>
<organism evidence="13 14">
    <name type="scientific">Actinomycetospora flava</name>
    <dbReference type="NCBI Taxonomy" id="3129232"/>
    <lineage>
        <taxon>Bacteria</taxon>
        <taxon>Bacillati</taxon>
        <taxon>Actinomycetota</taxon>
        <taxon>Actinomycetes</taxon>
        <taxon>Pseudonocardiales</taxon>
        <taxon>Pseudonocardiaceae</taxon>
        <taxon>Actinomycetospora</taxon>
    </lineage>
</organism>
<feature type="transmembrane region" description="Helical" evidence="9">
    <location>
        <begin position="184"/>
        <end position="202"/>
    </location>
</feature>
<feature type="transmembrane region" description="Helical" evidence="9">
    <location>
        <begin position="98"/>
        <end position="124"/>
    </location>
</feature>
<dbReference type="EMBL" id="JBBEGM010000017">
    <property type="protein sequence ID" value="MEJ2865344.1"/>
    <property type="molecule type" value="Genomic_DNA"/>
</dbReference>
<protein>
    <recommendedName>
        <fullName evidence="2">histidine kinase</fullName>
        <ecNumber evidence="2">2.7.13.3</ecNumber>
    </recommendedName>
</protein>
<dbReference type="SUPFAM" id="SSF55874">
    <property type="entry name" value="ATPase domain of HSP90 chaperone/DNA topoisomerase II/histidine kinase"/>
    <property type="match status" value="1"/>
</dbReference>
<dbReference type="Proteomes" id="UP001369736">
    <property type="component" value="Unassembled WGS sequence"/>
</dbReference>
<dbReference type="CDD" id="cd16917">
    <property type="entry name" value="HATPase_UhpB-NarQ-NarX-like"/>
    <property type="match status" value="1"/>
</dbReference>
<evidence type="ECO:0000256" key="6">
    <source>
        <dbReference type="ARBA" id="ARBA00022777"/>
    </source>
</evidence>
<evidence type="ECO:0000256" key="4">
    <source>
        <dbReference type="ARBA" id="ARBA00022679"/>
    </source>
</evidence>
<keyword evidence="9" id="KW-0812">Transmembrane</keyword>
<comment type="catalytic activity">
    <reaction evidence="1">
        <text>ATP + protein L-histidine = ADP + protein N-phospho-L-histidine.</text>
        <dbReference type="EC" id="2.7.13.3"/>
    </reaction>
</comment>
<keyword evidence="7" id="KW-0067">ATP-binding</keyword>
<feature type="domain" description="Histidine kinase/HSP90-like ATPase" evidence="11">
    <location>
        <begin position="574"/>
        <end position="656"/>
    </location>
</feature>
<evidence type="ECO:0000256" key="1">
    <source>
        <dbReference type="ARBA" id="ARBA00000085"/>
    </source>
</evidence>